<organism evidence="1 2">
    <name type="scientific">Thermoproteus sp. AZ2</name>
    <dbReference type="NCBI Taxonomy" id="1609232"/>
    <lineage>
        <taxon>Archaea</taxon>
        <taxon>Thermoproteota</taxon>
        <taxon>Thermoprotei</taxon>
        <taxon>Thermoproteales</taxon>
        <taxon>Thermoproteaceae</taxon>
        <taxon>Thermoproteus</taxon>
    </lineage>
</organism>
<proteinExistence type="predicted"/>
<evidence type="ECO:0000313" key="2">
    <source>
        <dbReference type="Proteomes" id="UP000033636"/>
    </source>
</evidence>
<dbReference type="Proteomes" id="UP000033636">
    <property type="component" value="Unassembled WGS sequence"/>
</dbReference>
<accession>A0ACC6V064</accession>
<sequence>MDVVPVAEESLGVRSMALFVKASDIAVLFDAGLSLAPRRFGLPPHPRELQRARELRAKILEFAARADVITVSHYHRDHFTPWYESKYMATDGETYKAVYGGKLILAKSPEGINWSQRRRWYGFKKAVEPIARVEYADGRAFSFGNTLIKVSGPLPHGPEGSRTGYTLAFLIADGEERLLFMPDVQGPASEAAVSFALSVEPTIAIVGGPPLYLTSISHEAGVAGLLRLLDARGLHTLVIAHHALRELEWRERLAGVFEKARERGVAVSTYAGLLGVEEDLLEARRRELYSSEPAEVDEEREEDEE</sequence>
<evidence type="ECO:0000313" key="1">
    <source>
        <dbReference type="EMBL" id="MFB6490385.1"/>
    </source>
</evidence>
<dbReference type="EMBL" id="JZWT02000008">
    <property type="protein sequence ID" value="MFB6490385.1"/>
    <property type="molecule type" value="Genomic_DNA"/>
</dbReference>
<protein>
    <submittedName>
        <fullName evidence="1">Uncharacterized protein</fullName>
    </submittedName>
</protein>
<name>A0ACC6V064_9CREN</name>
<comment type="caution">
    <text evidence="1">The sequence shown here is derived from an EMBL/GenBank/DDBJ whole genome shotgun (WGS) entry which is preliminary data.</text>
</comment>
<reference evidence="1" key="1">
    <citation type="submission" date="2024-07" db="EMBL/GenBank/DDBJ databases">
        <title>Metagenome and Metagenome-Assembled Genomes of Archaea from a hot spring from the geothermal field of Los Azufres, Mexico.</title>
        <authorList>
            <person name="Marin-Paredes R."/>
            <person name="Martinez-Romero E."/>
            <person name="Servin-Garciduenas L.E."/>
        </authorList>
    </citation>
    <scope>NUCLEOTIDE SEQUENCE</scope>
</reference>
<gene>
    <name evidence="1" type="ORF">TU35_003905</name>
</gene>